<dbReference type="GO" id="GO:1990077">
    <property type="term" value="C:primosome complex"/>
    <property type="evidence" value="ECO:0007669"/>
    <property type="project" value="UniProtKB-KW"/>
</dbReference>
<dbReference type="OrthoDB" id="8643at2157"/>
<comment type="subunit">
    <text evidence="9">Forms a ternary complex with MCM helicase and DNA. Component of the archaeal exosome complex.</text>
</comment>
<accession>A9A2F9</accession>
<dbReference type="InterPro" id="IPR050219">
    <property type="entry name" value="DnaG_primase"/>
</dbReference>
<evidence type="ECO:0000313" key="11">
    <source>
        <dbReference type="EMBL" id="ABX13198.1"/>
    </source>
</evidence>
<dbReference type="GO" id="GO:0003899">
    <property type="term" value="F:DNA-directed RNA polymerase activity"/>
    <property type="evidence" value="ECO:0007669"/>
    <property type="project" value="UniProtKB-UniRule"/>
</dbReference>
<evidence type="ECO:0000256" key="5">
    <source>
        <dbReference type="ARBA" id="ARBA00022705"/>
    </source>
</evidence>
<keyword evidence="4 9" id="KW-0548">Nucleotidyltransferase</keyword>
<dbReference type="EnsemblBacteria" id="ABX13198">
    <property type="protein sequence ID" value="ABX13198"/>
    <property type="gene ID" value="Nmar_1302"/>
</dbReference>
<evidence type="ECO:0000256" key="1">
    <source>
        <dbReference type="ARBA" id="ARBA00022478"/>
    </source>
</evidence>
<dbReference type="Gene3D" id="3.40.1360.10">
    <property type="match status" value="1"/>
</dbReference>
<reference evidence="11 12" key="1">
    <citation type="journal article" date="2010" name="Proc. Natl. Acad. Sci. U.S.A.">
        <title>Nitrosopumilus maritimus genome reveals unique mechanisms for nitrification and autotrophy in globally distributed marine crenarchaea.</title>
        <authorList>
            <person name="Walker C.B."/>
            <person name="de la Torre J.R."/>
            <person name="Klotz M.G."/>
            <person name="Urakawa H."/>
            <person name="Pinel N."/>
            <person name="Arp D.J."/>
            <person name="Brochier-Armanet C."/>
            <person name="Chain P.S."/>
            <person name="Chan P.P."/>
            <person name="Gollabgir A."/>
            <person name="Hemp J."/>
            <person name="Hugler M."/>
            <person name="Karr E.A."/>
            <person name="Konneke M."/>
            <person name="Shin M."/>
            <person name="Lawton T.J."/>
            <person name="Lowe T."/>
            <person name="Martens-Habbena W."/>
            <person name="Sayavedra-Soto L.A."/>
            <person name="Lang D."/>
            <person name="Sievert S.M."/>
            <person name="Rosenzweig A.C."/>
            <person name="Manning G."/>
            <person name="Stahl D.A."/>
        </authorList>
    </citation>
    <scope>NUCLEOTIDE SEQUENCE [LARGE SCALE GENOMIC DNA]</scope>
    <source>
        <strain evidence="11 12">SCM1</strain>
    </source>
</reference>
<dbReference type="HOGENOM" id="CLU_034626_0_0_2"/>
<dbReference type="GO" id="GO:0005737">
    <property type="term" value="C:cytoplasm"/>
    <property type="evidence" value="ECO:0000318"/>
    <property type="project" value="GO_Central"/>
</dbReference>
<dbReference type="eggNOG" id="arCOG04281">
    <property type="taxonomic scope" value="Archaea"/>
</dbReference>
<dbReference type="SMART" id="SM00493">
    <property type="entry name" value="TOPRIM"/>
    <property type="match status" value="1"/>
</dbReference>
<proteinExistence type="inferred from homology"/>
<feature type="domain" description="Toprim" evidence="10">
    <location>
        <begin position="170"/>
        <end position="247"/>
    </location>
</feature>
<dbReference type="FunFam" id="3.40.1360.10:FF:000028">
    <property type="entry name" value="DNA primase DnaG"/>
    <property type="match status" value="1"/>
</dbReference>
<evidence type="ECO:0000256" key="2">
    <source>
        <dbReference type="ARBA" id="ARBA00022515"/>
    </source>
</evidence>
<dbReference type="GO" id="GO:0000178">
    <property type="term" value="C:exosome (RNase complex)"/>
    <property type="evidence" value="ECO:0007669"/>
    <property type="project" value="UniProtKB-KW"/>
</dbReference>
<sequence>MPQSGIVKYHVKLSYEVDGLVERADIIGAIFGQTEGLLGPEMNLNELQRVSKVGRIEVSARTTANTTAGDALIPMSTDIDTCALIAAGIESIDKVGPFDCKFTLEAIDDVRAAKKDDIVKRAKEIKQKWATKTVSEGESMLNDVHQGDSKKLTTYGPSKLTCSSGLADSNWVILVEGRADVINLLRAGYDNALAIEGAKIDESIKELCNSKETVVAFLDGDRAGGFILKELKSVVPIDYELRADNDVEVEELTPQRIDEILSPVAEEIKGGKPAPTLQNEDDKPLAEMAAKVFPNLNETLEAVALDGDNNEIFKVPISEVVSKLSTQSGIKYLLLDGIITQRLLEGAKNAGIECVVGHRVAKLSNSDGMTLKTFGDLGVA</sequence>
<dbReference type="InterPro" id="IPR034154">
    <property type="entry name" value="TOPRIM_DnaG/twinkle"/>
</dbReference>
<gene>
    <name evidence="9" type="primary">dnaG</name>
    <name evidence="11" type="ordered locus">Nmar_1302</name>
</gene>
<dbReference type="GO" id="GO:0046872">
    <property type="term" value="F:metal ion binding"/>
    <property type="evidence" value="ECO:0007669"/>
    <property type="project" value="UniProtKB-KW"/>
</dbReference>
<dbReference type="EC" id="2.7.7.101" evidence="9"/>
<evidence type="ECO:0000256" key="7">
    <source>
        <dbReference type="ARBA" id="ARBA00022842"/>
    </source>
</evidence>
<dbReference type="PANTHER" id="PTHR30313:SF2">
    <property type="entry name" value="DNA PRIMASE"/>
    <property type="match status" value="1"/>
</dbReference>
<evidence type="ECO:0000256" key="9">
    <source>
        <dbReference type="HAMAP-Rule" id="MF_00007"/>
    </source>
</evidence>
<protein>
    <recommendedName>
        <fullName evidence="9">DNA primase DnaG</fullName>
        <ecNumber evidence="9">2.7.7.101</ecNumber>
    </recommendedName>
</protein>
<dbReference type="PANTHER" id="PTHR30313">
    <property type="entry name" value="DNA PRIMASE"/>
    <property type="match status" value="1"/>
</dbReference>
<dbReference type="GeneID" id="5773660"/>
<dbReference type="Pfam" id="PF13662">
    <property type="entry name" value="Toprim_4"/>
    <property type="match status" value="1"/>
</dbReference>
<keyword evidence="3 9" id="KW-0808">Transferase</keyword>
<evidence type="ECO:0000256" key="4">
    <source>
        <dbReference type="ARBA" id="ARBA00022695"/>
    </source>
</evidence>
<dbReference type="CDD" id="cd01029">
    <property type="entry name" value="TOPRIM_primases"/>
    <property type="match status" value="1"/>
</dbReference>
<organism evidence="11 12">
    <name type="scientific">Nitrosopumilus maritimus (strain SCM1)</name>
    <dbReference type="NCBI Taxonomy" id="436308"/>
    <lineage>
        <taxon>Archaea</taxon>
        <taxon>Nitrososphaerota</taxon>
        <taxon>Nitrososphaeria</taxon>
        <taxon>Nitrosopumilales</taxon>
        <taxon>Nitrosopumilaceae</taxon>
        <taxon>Nitrosopumilus</taxon>
    </lineage>
</organism>
<name>A9A2F9_NITMS</name>
<evidence type="ECO:0000256" key="6">
    <source>
        <dbReference type="ARBA" id="ARBA00022723"/>
    </source>
</evidence>
<evidence type="ECO:0000313" key="12">
    <source>
        <dbReference type="Proteomes" id="UP000000792"/>
    </source>
</evidence>
<dbReference type="InterPro" id="IPR006171">
    <property type="entry name" value="TOPRIM_dom"/>
</dbReference>
<dbReference type="KEGG" id="nmr:Nmar_1302"/>
<evidence type="ECO:0000256" key="3">
    <source>
        <dbReference type="ARBA" id="ARBA00022679"/>
    </source>
</evidence>
<dbReference type="HAMAP" id="MF_00007">
    <property type="entry name" value="DNA_primase_DnaG_arc"/>
    <property type="match status" value="1"/>
</dbReference>
<evidence type="ECO:0000256" key="8">
    <source>
        <dbReference type="ARBA" id="ARBA00023163"/>
    </source>
</evidence>
<dbReference type="GO" id="GO:0006269">
    <property type="term" value="P:DNA replication, synthesis of primer"/>
    <property type="evidence" value="ECO:0000318"/>
    <property type="project" value="GO_Central"/>
</dbReference>
<keyword evidence="6" id="KW-0479">Metal-binding</keyword>
<keyword evidence="8 9" id="KW-0804">Transcription</keyword>
<dbReference type="Proteomes" id="UP000000792">
    <property type="component" value="Chromosome"/>
</dbReference>
<comment type="catalytic activity">
    <reaction evidence="9">
        <text>ssDNA + n NTP = ssDNA/pppN(pN)n-1 hybrid + (n-1) diphosphate.</text>
        <dbReference type="EC" id="2.7.7.101"/>
    </reaction>
</comment>
<keyword evidence="9" id="KW-0271">Exosome</keyword>
<dbReference type="SUPFAM" id="SSF56731">
    <property type="entry name" value="DNA primase core"/>
    <property type="match status" value="1"/>
</dbReference>
<keyword evidence="5 9" id="KW-0235">DNA replication</keyword>
<dbReference type="InterPro" id="IPR020607">
    <property type="entry name" value="Primase_DnaG_arc"/>
</dbReference>
<dbReference type="PROSITE" id="PS50880">
    <property type="entry name" value="TOPRIM"/>
    <property type="match status" value="1"/>
</dbReference>
<dbReference type="InParanoid" id="A9A2F9"/>
<dbReference type="PhylomeDB" id="A9A2F9"/>
<dbReference type="AlphaFoldDB" id="A9A2F9"/>
<dbReference type="FunCoup" id="A9A2F9">
    <property type="interactions" value="1"/>
</dbReference>
<evidence type="ECO:0000259" key="10">
    <source>
        <dbReference type="PROSITE" id="PS50880"/>
    </source>
</evidence>
<dbReference type="STRING" id="436308.Nmar_1302"/>
<dbReference type="GO" id="GO:0000428">
    <property type="term" value="C:DNA-directed RNA polymerase complex"/>
    <property type="evidence" value="ECO:0007669"/>
    <property type="project" value="UniProtKB-KW"/>
</dbReference>
<keyword evidence="1 9" id="KW-0240">DNA-directed RNA polymerase</keyword>
<dbReference type="EMBL" id="CP000866">
    <property type="protein sequence ID" value="ABX13198.1"/>
    <property type="molecule type" value="Genomic_DNA"/>
</dbReference>
<comment type="similarity">
    <text evidence="9">Belongs to the archaeal DnaG primase family.</text>
</comment>
<keyword evidence="7" id="KW-0460">Magnesium</keyword>
<keyword evidence="12" id="KW-1185">Reference proteome</keyword>
<dbReference type="GO" id="GO:0008143">
    <property type="term" value="F:poly(A) binding"/>
    <property type="evidence" value="ECO:0007669"/>
    <property type="project" value="InterPro"/>
</dbReference>
<dbReference type="RefSeq" id="WP_012215685.1">
    <property type="nucleotide sequence ID" value="NC_010085.1"/>
</dbReference>
<comment type="function">
    <text evidence="9">RNA polymerase that catalyzes the synthesis of short RNA molecules used as primers for DNA polymerase during DNA replication. Also part of the exosome, which is a complex involved in RNA degradation. Acts as a poly(A)-binding protein that enhances the interaction between heteropolymeric, adenine-rich transcripts and the exosome.</text>
</comment>
<dbReference type="NCBIfam" id="NF003108">
    <property type="entry name" value="PRK04031.1-1"/>
    <property type="match status" value="1"/>
</dbReference>
<keyword evidence="2 9" id="KW-0639">Primosome</keyword>